<evidence type="ECO:0000256" key="2">
    <source>
        <dbReference type="RuleBase" id="RU361185"/>
    </source>
</evidence>
<dbReference type="PANTHER" id="PTHR46959:SF2">
    <property type="entry name" value="SULFOQUINOVOSIDASE"/>
    <property type="match status" value="1"/>
</dbReference>
<dbReference type="InterPro" id="IPR044112">
    <property type="entry name" value="YihQ_TIM-like"/>
</dbReference>
<comment type="similarity">
    <text evidence="1 2">Belongs to the glycosyl hydrolase 31 family.</text>
</comment>
<dbReference type="HOGENOM" id="CLU_017110_0_1_1"/>
<dbReference type="AlphaFoldDB" id="K1QZH8"/>
<dbReference type="SUPFAM" id="SSF51445">
    <property type="entry name" value="(Trans)glycosidases"/>
    <property type="match status" value="1"/>
</dbReference>
<dbReference type="InterPro" id="IPR017853">
    <property type="entry name" value="GH"/>
</dbReference>
<dbReference type="InterPro" id="IPR048395">
    <property type="entry name" value="Glyco_hydro_31_C"/>
</dbReference>
<dbReference type="GO" id="GO:0005975">
    <property type="term" value="P:carbohydrate metabolic process"/>
    <property type="evidence" value="ECO:0007669"/>
    <property type="project" value="InterPro"/>
</dbReference>
<feature type="domain" description="Glycosyl hydrolase family 31 C-terminal" evidence="4">
    <location>
        <begin position="670"/>
        <end position="753"/>
    </location>
</feature>
<feature type="domain" description="Glycoside hydrolase family 31 TIM barrel" evidence="3">
    <location>
        <begin position="356"/>
        <end position="632"/>
    </location>
</feature>
<dbReference type="GO" id="GO:0090599">
    <property type="term" value="F:alpha-glucosidase activity"/>
    <property type="evidence" value="ECO:0007669"/>
    <property type="project" value="UniProtKB-ARBA"/>
</dbReference>
<dbReference type="SUPFAM" id="SSF51011">
    <property type="entry name" value="Glycosyl hydrolase domain"/>
    <property type="match status" value="1"/>
</dbReference>
<dbReference type="CDD" id="cd06594">
    <property type="entry name" value="GH31_glucosidase_YihQ"/>
    <property type="match status" value="1"/>
</dbReference>
<dbReference type="SUPFAM" id="SSF74650">
    <property type="entry name" value="Galactose mutarotase-like"/>
    <property type="match status" value="1"/>
</dbReference>
<dbReference type="Gene3D" id="2.60.40.1180">
    <property type="entry name" value="Golgi alpha-mannosidase II"/>
    <property type="match status" value="1"/>
</dbReference>
<evidence type="ECO:0000256" key="1">
    <source>
        <dbReference type="ARBA" id="ARBA00007806"/>
    </source>
</evidence>
<dbReference type="InterPro" id="IPR000322">
    <property type="entry name" value="Glyco_hydro_31_TIM"/>
</dbReference>
<dbReference type="InterPro" id="IPR013780">
    <property type="entry name" value="Glyco_hydro_b"/>
</dbReference>
<dbReference type="GO" id="GO:0030246">
    <property type="term" value="F:carbohydrate binding"/>
    <property type="evidence" value="ECO:0007669"/>
    <property type="project" value="InterPro"/>
</dbReference>
<protein>
    <submittedName>
        <fullName evidence="5">Alpha-glucosidase yihQ</fullName>
    </submittedName>
</protein>
<dbReference type="CDD" id="cd14752">
    <property type="entry name" value="GH31_N"/>
    <property type="match status" value="1"/>
</dbReference>
<dbReference type="InterPro" id="IPR052990">
    <property type="entry name" value="Sulfoquinovosidase_GH31"/>
</dbReference>
<sequence length="807" mass="90961">MLPRASGRYFNHASVKRNSLPDQASSSPGCELGDFRWLITGVNRRLNDPAQTVCRHGLVGGCLVLEVLLLTSLSSAAKNYEITEGQGSLTVHINDVTVLNHTLQSPAFYVGQGRTVFVEALGNFHVRNYIQEKIALRRFSNVHNTNTSDVYNFTDGGIYTVQVTFETKLDQDLVVSFNKVGHNYTHTWVVLAASPSDKIYGGGEQFTLLNLRERTYNSLEFFSSLRADDLTYPIWTREQGVGRDKRTNTTFFADLQTGGGGDFATTYFPQPTFITSRKYYFHFTSTSYMVFDFSLPTFHQVFINGDFGDIYFKSSPSFQPLVGNLSSLFGRMPKLPPWVYDGIIMGVQGGTDVMMKRYQQAKAEGVNIRGLWIQDWSGIIRTSFGQRVFWNWQWNATRYPDLDKKIKELKQDGVRVTVYMNPNLNNQGPLFKEAEKNDYLVKNRTGQTYLFNFGEFFCGIVDLTNGAAYNWYKDQIKRNIIDLGIGGWMADFGEYLPVDAMLKGGSGAMFHNHWPVLWAKLNREAVQESGKEGEVVFWMRAGHTGTSNFTTLMWLGDQNVDWSEGDGLPSVVPSALSSGLCGIGMTHIDIGLYTTFGALGLKRSAELLLRSAEMAVFSPVMRTHEGNQPVYNVQMYSSVTILRLFKRLVDQHKALSNYTSAAMDDYVTSGLPLQRPLFLMYPGDQKTFDIKYQYMYGADILVAPVIHPNVVKKDVYLPNDKWIYLWNKTDMNPGMVTVNAPIGLPPVFVRKDSSFRDDILFLADYKYIPFDPSPPNNVSNDSSFVDILSSVILVAFCTLFALRSTGL</sequence>
<accession>K1QZH8</accession>
<dbReference type="Pfam" id="PF01055">
    <property type="entry name" value="Glyco_hydro_31_2nd"/>
    <property type="match status" value="1"/>
</dbReference>
<name>K1QZH8_MAGGI</name>
<dbReference type="EMBL" id="JH818030">
    <property type="protein sequence ID" value="EKC34265.1"/>
    <property type="molecule type" value="Genomic_DNA"/>
</dbReference>
<dbReference type="NCBIfam" id="NF007746">
    <property type="entry name" value="PRK10426.1"/>
    <property type="match status" value="1"/>
</dbReference>
<dbReference type="Pfam" id="PF21365">
    <property type="entry name" value="Glyco_hydro_31_3rd"/>
    <property type="match status" value="1"/>
</dbReference>
<keyword evidence="2" id="KW-0378">Hydrolase</keyword>
<reference evidence="5" key="1">
    <citation type="journal article" date="2012" name="Nature">
        <title>The oyster genome reveals stress adaptation and complexity of shell formation.</title>
        <authorList>
            <person name="Zhang G."/>
            <person name="Fang X."/>
            <person name="Guo X."/>
            <person name="Li L."/>
            <person name="Luo R."/>
            <person name="Xu F."/>
            <person name="Yang P."/>
            <person name="Zhang L."/>
            <person name="Wang X."/>
            <person name="Qi H."/>
            <person name="Xiong Z."/>
            <person name="Que H."/>
            <person name="Xie Y."/>
            <person name="Holland P.W."/>
            <person name="Paps J."/>
            <person name="Zhu Y."/>
            <person name="Wu F."/>
            <person name="Chen Y."/>
            <person name="Wang J."/>
            <person name="Peng C."/>
            <person name="Meng J."/>
            <person name="Yang L."/>
            <person name="Liu J."/>
            <person name="Wen B."/>
            <person name="Zhang N."/>
            <person name="Huang Z."/>
            <person name="Zhu Q."/>
            <person name="Feng Y."/>
            <person name="Mount A."/>
            <person name="Hedgecock D."/>
            <person name="Xu Z."/>
            <person name="Liu Y."/>
            <person name="Domazet-Loso T."/>
            <person name="Du Y."/>
            <person name="Sun X."/>
            <person name="Zhang S."/>
            <person name="Liu B."/>
            <person name="Cheng P."/>
            <person name="Jiang X."/>
            <person name="Li J."/>
            <person name="Fan D."/>
            <person name="Wang W."/>
            <person name="Fu W."/>
            <person name="Wang T."/>
            <person name="Wang B."/>
            <person name="Zhang J."/>
            <person name="Peng Z."/>
            <person name="Li Y."/>
            <person name="Li N."/>
            <person name="Wang J."/>
            <person name="Chen M."/>
            <person name="He Y."/>
            <person name="Tan F."/>
            <person name="Song X."/>
            <person name="Zheng Q."/>
            <person name="Huang R."/>
            <person name="Yang H."/>
            <person name="Du X."/>
            <person name="Chen L."/>
            <person name="Yang M."/>
            <person name="Gaffney P.M."/>
            <person name="Wang S."/>
            <person name="Luo L."/>
            <person name="She Z."/>
            <person name="Ming Y."/>
            <person name="Huang W."/>
            <person name="Zhang S."/>
            <person name="Huang B."/>
            <person name="Zhang Y."/>
            <person name="Qu T."/>
            <person name="Ni P."/>
            <person name="Miao G."/>
            <person name="Wang J."/>
            <person name="Wang Q."/>
            <person name="Steinberg C.E."/>
            <person name="Wang H."/>
            <person name="Li N."/>
            <person name="Qian L."/>
            <person name="Zhang G."/>
            <person name="Li Y."/>
            <person name="Yang H."/>
            <person name="Liu X."/>
            <person name="Wang J."/>
            <person name="Yin Y."/>
            <person name="Wang J."/>
        </authorList>
    </citation>
    <scope>NUCLEOTIDE SEQUENCE [LARGE SCALE GENOMIC DNA]</scope>
    <source>
        <strain evidence="5">05x7-T-G4-1.051#20</strain>
    </source>
</reference>
<proteinExistence type="inferred from homology"/>
<keyword evidence="2" id="KW-0326">Glycosidase</keyword>
<evidence type="ECO:0000259" key="3">
    <source>
        <dbReference type="Pfam" id="PF01055"/>
    </source>
</evidence>
<dbReference type="InParanoid" id="K1QZH8"/>
<dbReference type="Gene3D" id="2.60.40.1760">
    <property type="entry name" value="glycosyl hydrolase (family 31)"/>
    <property type="match status" value="1"/>
</dbReference>
<dbReference type="InterPro" id="IPR011013">
    <property type="entry name" value="Gal_mutarotase_sf_dom"/>
</dbReference>
<dbReference type="Gene3D" id="3.20.20.80">
    <property type="entry name" value="Glycosidases"/>
    <property type="match status" value="1"/>
</dbReference>
<dbReference type="PANTHER" id="PTHR46959">
    <property type="entry name" value="SULFOQUINOVOSIDASE"/>
    <property type="match status" value="1"/>
</dbReference>
<organism evidence="5">
    <name type="scientific">Magallana gigas</name>
    <name type="common">Pacific oyster</name>
    <name type="synonym">Crassostrea gigas</name>
    <dbReference type="NCBI Taxonomy" id="29159"/>
    <lineage>
        <taxon>Eukaryota</taxon>
        <taxon>Metazoa</taxon>
        <taxon>Spiralia</taxon>
        <taxon>Lophotrochozoa</taxon>
        <taxon>Mollusca</taxon>
        <taxon>Bivalvia</taxon>
        <taxon>Autobranchia</taxon>
        <taxon>Pteriomorphia</taxon>
        <taxon>Ostreida</taxon>
        <taxon>Ostreoidea</taxon>
        <taxon>Ostreidae</taxon>
        <taxon>Magallana</taxon>
    </lineage>
</organism>
<evidence type="ECO:0000313" key="5">
    <source>
        <dbReference type="EMBL" id="EKC34265.1"/>
    </source>
</evidence>
<evidence type="ECO:0000259" key="4">
    <source>
        <dbReference type="Pfam" id="PF21365"/>
    </source>
</evidence>
<gene>
    <name evidence="5" type="ORF">CGI_10019976</name>
</gene>